<accession>A0AAN6ZJH2</accession>
<comment type="caution">
    <text evidence="1">The sequence shown here is derived from an EMBL/GenBank/DDBJ whole genome shotgun (WGS) entry which is preliminary data.</text>
</comment>
<evidence type="ECO:0000313" key="1">
    <source>
        <dbReference type="EMBL" id="KAK4139854.1"/>
    </source>
</evidence>
<proteinExistence type="predicted"/>
<keyword evidence="2" id="KW-1185">Reference proteome</keyword>
<protein>
    <submittedName>
        <fullName evidence="1">Uncharacterized protein</fullName>
    </submittedName>
</protein>
<sequence>PEAVVVHADCLTIFRHECRVQGILDAMGRLWTAVAWATPWQGAAPVHHFSPPNLTIDGLLVAAIRSAGFPALSALPLELLEMIHYHSRHAALWRCLAVLRLVAHIAATEPEPLRLIPLKSTSAWARGQEPVWVAAGVTAPGVLRFTLDLNGISSLERLESWPEDAGKQSTQSTFIVEREHSMLESLAMVLYKDGRLRFKRSDARSPKIPVWNTPTPPNEIEMGVGYPDTHFFYATSLDKIRGITFFFTYAAFCGVHIHHDQHPSSGAWATFNRVFAPQRPRQTVTWIYLPLPEDDRVVGLGLRKERRRCNHSILVRTERSGSFVIGFVHKLQTFDYCLAASAPITLFQGDEKRPWARPMFSAYSKNARMLQGNDEEDFPKSFASASASPRIGPTTGNPRIPSYFSWAPLEGVRSAQVFQHPDTGRCRGIIFRYRSGGARAVGECRVGVDPAQLTTEPAMLYFRTEVFRPNSPLVFLKRLWIKFGQAEAPMDDWERVPMRGRINFWFTPESLAFTVE</sequence>
<dbReference type="AlphaFoldDB" id="A0AAN6ZJH2"/>
<evidence type="ECO:0000313" key="2">
    <source>
        <dbReference type="Proteomes" id="UP001302676"/>
    </source>
</evidence>
<dbReference type="RefSeq" id="XP_062633225.1">
    <property type="nucleotide sequence ID" value="XM_062778505.1"/>
</dbReference>
<reference evidence="1" key="2">
    <citation type="submission" date="2023-05" db="EMBL/GenBank/DDBJ databases">
        <authorList>
            <consortium name="Lawrence Berkeley National Laboratory"/>
            <person name="Steindorff A."/>
            <person name="Hensen N."/>
            <person name="Bonometti L."/>
            <person name="Westerberg I."/>
            <person name="Brannstrom I.O."/>
            <person name="Guillou S."/>
            <person name="Cros-Aarteil S."/>
            <person name="Calhoun S."/>
            <person name="Haridas S."/>
            <person name="Kuo A."/>
            <person name="Mondo S."/>
            <person name="Pangilinan J."/>
            <person name="Riley R."/>
            <person name="Labutti K."/>
            <person name="Andreopoulos B."/>
            <person name="Lipzen A."/>
            <person name="Chen C."/>
            <person name="Yanf M."/>
            <person name="Daum C."/>
            <person name="Ng V."/>
            <person name="Clum A."/>
            <person name="Ohm R."/>
            <person name="Martin F."/>
            <person name="Silar P."/>
            <person name="Natvig D."/>
            <person name="Lalanne C."/>
            <person name="Gautier V."/>
            <person name="Ament-Velasquez S.L."/>
            <person name="Kruys A."/>
            <person name="Hutchinson M.I."/>
            <person name="Powell A.J."/>
            <person name="Barry K."/>
            <person name="Miller A.N."/>
            <person name="Grigoriev I.V."/>
            <person name="Debuchy R."/>
            <person name="Gladieux P."/>
            <person name="Thoren M.H."/>
            <person name="Johannesson H."/>
        </authorList>
    </citation>
    <scope>NUCLEOTIDE SEQUENCE</scope>
    <source>
        <strain evidence="1">CBS 141.50</strain>
    </source>
</reference>
<gene>
    <name evidence="1" type="ORF">C8A04DRAFT_15471</name>
</gene>
<dbReference type="EMBL" id="MU853647">
    <property type="protein sequence ID" value="KAK4139854.1"/>
    <property type="molecule type" value="Genomic_DNA"/>
</dbReference>
<dbReference type="GeneID" id="87815118"/>
<organism evidence="1 2">
    <name type="scientific">Dichotomopilus funicola</name>
    <dbReference type="NCBI Taxonomy" id="1934379"/>
    <lineage>
        <taxon>Eukaryota</taxon>
        <taxon>Fungi</taxon>
        <taxon>Dikarya</taxon>
        <taxon>Ascomycota</taxon>
        <taxon>Pezizomycotina</taxon>
        <taxon>Sordariomycetes</taxon>
        <taxon>Sordariomycetidae</taxon>
        <taxon>Sordariales</taxon>
        <taxon>Chaetomiaceae</taxon>
        <taxon>Dichotomopilus</taxon>
    </lineage>
</organism>
<reference evidence="1" key="1">
    <citation type="journal article" date="2023" name="Mol. Phylogenet. Evol.">
        <title>Genome-scale phylogeny and comparative genomics of the fungal order Sordariales.</title>
        <authorList>
            <person name="Hensen N."/>
            <person name="Bonometti L."/>
            <person name="Westerberg I."/>
            <person name="Brannstrom I.O."/>
            <person name="Guillou S."/>
            <person name="Cros-Aarteil S."/>
            <person name="Calhoun S."/>
            <person name="Haridas S."/>
            <person name="Kuo A."/>
            <person name="Mondo S."/>
            <person name="Pangilinan J."/>
            <person name="Riley R."/>
            <person name="LaButti K."/>
            <person name="Andreopoulos B."/>
            <person name="Lipzen A."/>
            <person name="Chen C."/>
            <person name="Yan M."/>
            <person name="Daum C."/>
            <person name="Ng V."/>
            <person name="Clum A."/>
            <person name="Steindorff A."/>
            <person name="Ohm R.A."/>
            <person name="Martin F."/>
            <person name="Silar P."/>
            <person name="Natvig D.O."/>
            <person name="Lalanne C."/>
            <person name="Gautier V."/>
            <person name="Ament-Velasquez S.L."/>
            <person name="Kruys A."/>
            <person name="Hutchinson M.I."/>
            <person name="Powell A.J."/>
            <person name="Barry K."/>
            <person name="Miller A.N."/>
            <person name="Grigoriev I.V."/>
            <person name="Debuchy R."/>
            <person name="Gladieux P."/>
            <person name="Hiltunen Thoren M."/>
            <person name="Johannesson H."/>
        </authorList>
    </citation>
    <scope>NUCLEOTIDE SEQUENCE</scope>
    <source>
        <strain evidence="1">CBS 141.50</strain>
    </source>
</reference>
<feature type="non-terminal residue" evidence="1">
    <location>
        <position position="1"/>
    </location>
</feature>
<dbReference type="Proteomes" id="UP001302676">
    <property type="component" value="Unassembled WGS sequence"/>
</dbReference>
<name>A0AAN6ZJH2_9PEZI</name>